<dbReference type="RefSeq" id="XP_005644341.1">
    <property type="nucleotide sequence ID" value="XM_005644284.1"/>
</dbReference>
<feature type="compositionally biased region" description="Low complexity" evidence="2">
    <location>
        <begin position="1"/>
        <end position="20"/>
    </location>
</feature>
<sequence length="457" mass="50361">MLKGQLSSLHSRHSQQLASLKAKVAEQEKQATEMQTQYKTALGTMLRKAFDPKTGKVIPAATITDLEQSLAMKEHAADTARFRVLHLRAKLQRVQDSQRENGMKRSLHVVDFEHLKMENAMLMNKIEVRGKQLLEAQQQSQAAVHVLAHVKQKLHLEERRRAELEATLAVAQEKLRERKERGRLLKRQREKRRLRKIKMQEAELFEDPTLLAHFQDVTSSVVTSGDDCWIRLHDVTTGDMFAECPIMKGKPLTSSVEPVVDSSRYFVLRVVDRDSGRHAFIGFGFRERAHASDFAAALSDYQQYLKRSEEAAAMQQAFAAAESGEQGPDLPTLDFSLKPGETVSLKLSAKGPAARGSFLGERMVAMPTAEASPSESGAAMLLAPPPAATAQPQAAAQTVSGPLNSPSNSAVEAEQKITAKPDSEGDEKGDLSRADGPNERTPAEDSSIDEEFGSFVG</sequence>
<feature type="compositionally biased region" description="Low complexity" evidence="2">
    <location>
        <begin position="385"/>
        <end position="398"/>
    </location>
</feature>
<dbReference type="SUPFAM" id="SSF50729">
    <property type="entry name" value="PH domain-like"/>
    <property type="match status" value="1"/>
</dbReference>
<dbReference type="KEGG" id="csl:COCSUDRAFT_48872"/>
<gene>
    <name evidence="5" type="ORF">COCSUDRAFT_48872</name>
</gene>
<evidence type="ECO:0000256" key="2">
    <source>
        <dbReference type="SAM" id="MobiDB-lite"/>
    </source>
</evidence>
<feature type="compositionally biased region" description="Polar residues" evidence="2">
    <location>
        <begin position="399"/>
        <end position="410"/>
    </location>
</feature>
<accession>I0YN28</accession>
<evidence type="ECO:0000313" key="5">
    <source>
        <dbReference type="EMBL" id="EIE19797.1"/>
    </source>
</evidence>
<feature type="compositionally biased region" description="Basic and acidic residues" evidence="2">
    <location>
        <begin position="413"/>
        <end position="443"/>
    </location>
</feature>
<comment type="caution">
    <text evidence="5">The sequence shown here is derived from an EMBL/GenBank/DDBJ whole genome shotgun (WGS) entry which is preliminary data.</text>
</comment>
<dbReference type="PANTHER" id="PTHR12847">
    <property type="entry name" value="ATP-BINDING CASSETTE ABC TRANSPORTER-RELATED"/>
    <property type="match status" value="1"/>
</dbReference>
<dbReference type="OrthoDB" id="10265489at2759"/>
<dbReference type="AlphaFoldDB" id="I0YN28"/>
<organism evidence="5 6">
    <name type="scientific">Coccomyxa subellipsoidea (strain C-169)</name>
    <name type="common">Green microalga</name>
    <dbReference type="NCBI Taxonomy" id="574566"/>
    <lineage>
        <taxon>Eukaryota</taxon>
        <taxon>Viridiplantae</taxon>
        <taxon>Chlorophyta</taxon>
        <taxon>core chlorophytes</taxon>
        <taxon>Trebouxiophyceae</taxon>
        <taxon>Trebouxiophyceae incertae sedis</taxon>
        <taxon>Coccomyxaceae</taxon>
        <taxon>Coccomyxa</taxon>
        <taxon>Coccomyxa subellipsoidea</taxon>
    </lineage>
</organism>
<dbReference type="InterPro" id="IPR025254">
    <property type="entry name" value="CCDC113/CCDC96_CC"/>
</dbReference>
<dbReference type="STRING" id="574566.I0YN28"/>
<dbReference type="Pfam" id="PF13870">
    <property type="entry name" value="CCDC113_CCDC96_CC"/>
    <property type="match status" value="1"/>
</dbReference>
<feature type="domain" description="NECAP PHear" evidence="3">
    <location>
        <begin position="218"/>
        <end position="347"/>
    </location>
</feature>
<feature type="region of interest" description="Disordered" evidence="2">
    <location>
        <begin position="1"/>
        <end position="23"/>
    </location>
</feature>
<evidence type="ECO:0000259" key="3">
    <source>
        <dbReference type="Pfam" id="PF07933"/>
    </source>
</evidence>
<evidence type="ECO:0000256" key="1">
    <source>
        <dbReference type="SAM" id="Coils"/>
    </source>
</evidence>
<evidence type="ECO:0000259" key="4">
    <source>
        <dbReference type="Pfam" id="PF13870"/>
    </source>
</evidence>
<reference evidence="5 6" key="1">
    <citation type="journal article" date="2012" name="Genome Biol.">
        <title>The genome of the polar eukaryotic microalga coccomyxa subellipsoidea reveals traits of cold adaptation.</title>
        <authorList>
            <person name="Blanc G."/>
            <person name="Agarkova I."/>
            <person name="Grimwood J."/>
            <person name="Kuo A."/>
            <person name="Brueggeman A."/>
            <person name="Dunigan D."/>
            <person name="Gurnon J."/>
            <person name="Ladunga I."/>
            <person name="Lindquist E."/>
            <person name="Lucas S."/>
            <person name="Pangilinan J."/>
            <person name="Proschold T."/>
            <person name="Salamov A."/>
            <person name="Schmutz J."/>
            <person name="Weeks D."/>
            <person name="Yamada T."/>
            <person name="Claverie J.M."/>
            <person name="Grigoriev I."/>
            <person name="Van Etten J."/>
            <person name="Lomsadze A."/>
            <person name="Borodovsky M."/>
        </authorList>
    </citation>
    <scope>NUCLEOTIDE SEQUENCE [LARGE SCALE GENOMIC DNA]</scope>
    <source>
        <strain evidence="5 6">C-169</strain>
    </source>
</reference>
<dbReference type="InterPro" id="IPR012466">
    <property type="entry name" value="NECAP_PHear"/>
</dbReference>
<dbReference type="eggNOG" id="KOG2500">
    <property type="taxonomic scope" value="Eukaryota"/>
</dbReference>
<dbReference type="PANTHER" id="PTHR12847:SF9">
    <property type="entry name" value="NECAP-LIKE PROTEIN CG9132"/>
    <property type="match status" value="1"/>
</dbReference>
<dbReference type="EMBL" id="AGSI01000018">
    <property type="protein sequence ID" value="EIE19797.1"/>
    <property type="molecule type" value="Genomic_DNA"/>
</dbReference>
<feature type="compositionally biased region" description="Acidic residues" evidence="2">
    <location>
        <begin position="446"/>
        <end position="457"/>
    </location>
</feature>
<dbReference type="GO" id="GO:0030125">
    <property type="term" value="C:clathrin vesicle coat"/>
    <property type="evidence" value="ECO:0007669"/>
    <property type="project" value="TreeGrafter"/>
</dbReference>
<proteinExistence type="predicted"/>
<dbReference type="InterPro" id="IPR011993">
    <property type="entry name" value="PH-like_dom_sf"/>
</dbReference>
<feature type="coiled-coil region" evidence="1">
    <location>
        <begin position="147"/>
        <end position="181"/>
    </location>
</feature>
<dbReference type="Gene3D" id="2.30.29.30">
    <property type="entry name" value="Pleckstrin-homology domain (PH domain)/Phosphotyrosine-binding domain (PTB)"/>
    <property type="match status" value="1"/>
</dbReference>
<feature type="domain" description="CCDC113/CCDC96 coiled-coil" evidence="4">
    <location>
        <begin position="72"/>
        <end position="215"/>
    </location>
</feature>
<evidence type="ECO:0000313" key="6">
    <source>
        <dbReference type="Proteomes" id="UP000007264"/>
    </source>
</evidence>
<dbReference type="GeneID" id="17037769"/>
<feature type="region of interest" description="Disordered" evidence="2">
    <location>
        <begin position="385"/>
        <end position="457"/>
    </location>
</feature>
<dbReference type="Proteomes" id="UP000007264">
    <property type="component" value="Unassembled WGS sequence"/>
</dbReference>
<dbReference type="GO" id="GO:0006897">
    <property type="term" value="P:endocytosis"/>
    <property type="evidence" value="ECO:0007669"/>
    <property type="project" value="InterPro"/>
</dbReference>
<protein>
    <submittedName>
        <fullName evidence="5">DUF1681-domain-containing protein</fullName>
    </submittedName>
</protein>
<keyword evidence="1" id="KW-0175">Coiled coil</keyword>
<dbReference type="Pfam" id="PF07933">
    <property type="entry name" value="DUF1681"/>
    <property type="match status" value="1"/>
</dbReference>
<keyword evidence="6" id="KW-1185">Reference proteome</keyword>
<name>I0YN28_COCSC</name>